<dbReference type="EMBL" id="NPEY01000012">
    <property type="protein sequence ID" value="OZT73245.1"/>
    <property type="molecule type" value="Genomic_DNA"/>
</dbReference>
<evidence type="ECO:0000313" key="3">
    <source>
        <dbReference type="EMBL" id="OZT73245.1"/>
    </source>
</evidence>
<dbReference type="InterPro" id="IPR013132">
    <property type="entry name" value="PseI/NeuA/B-like_N"/>
</dbReference>
<dbReference type="PANTHER" id="PTHR42966">
    <property type="entry name" value="N-ACETYLNEURAMINATE SYNTHASE"/>
    <property type="match status" value="1"/>
</dbReference>
<dbReference type="Gene3D" id="3.20.20.70">
    <property type="entry name" value="Aldolase class I"/>
    <property type="match status" value="1"/>
</dbReference>
<dbReference type="InterPro" id="IPR057736">
    <property type="entry name" value="SAF_PseI/NeuA/NeuB"/>
</dbReference>
<dbReference type="GO" id="GO:0047444">
    <property type="term" value="F:N-acylneuraminate-9-phosphate synthase activity"/>
    <property type="evidence" value="ECO:0007669"/>
    <property type="project" value="TreeGrafter"/>
</dbReference>
<dbReference type="GO" id="GO:0016051">
    <property type="term" value="P:carbohydrate biosynthetic process"/>
    <property type="evidence" value="ECO:0007669"/>
    <property type="project" value="InterPro"/>
</dbReference>
<evidence type="ECO:0000313" key="2">
    <source>
        <dbReference type="EMBL" id="EHJ94926.1"/>
    </source>
</evidence>
<dbReference type="Proteomes" id="UP000005756">
    <property type="component" value="Unassembled WGS sequence"/>
</dbReference>
<sequence>MKKNPMIQIENKKVGRDHPVYFIADIAANHDGDIERAKDLIFLAAEAGADAAKFQHFQAETIVSDHGFKALSGQKSHQSSWKKSVFEVYQDASINLDWSDILKDTCKKAGISFFTSPYSMDLVDHIDPYVPAYKIGSGDITWIEMVEYIASKKKPYILASGASNMEDVNRAVSAGLAINTNLCLMQCNTNYTASIDNFKNIQLNVLRTFREIYPDLLLGLSDHTPGHATVLGAVALGARMVEKHFTDDNYRQGPDHKFSMNPYSWKEMVNRTRELENALGNGIKKVEQNEQETVILQRRAIRLAQDLHSGDRVRREHLTVLRPCPVDGLPPYLIDEIIGRKIRHTITTGDYIKWTDLE</sequence>
<dbReference type="RefSeq" id="WP_007112862.1">
    <property type="nucleotide sequence ID" value="NZ_JH393257.1"/>
</dbReference>
<protein>
    <submittedName>
        <fullName evidence="3">N-acetylneuraminate synthase</fullName>
    </submittedName>
</protein>
<dbReference type="CDD" id="cd11615">
    <property type="entry name" value="SAF_NeuB_like"/>
    <property type="match status" value="1"/>
</dbReference>
<evidence type="ECO:0000313" key="5">
    <source>
        <dbReference type="Proteomes" id="UP000216538"/>
    </source>
</evidence>
<dbReference type="InterPro" id="IPR006190">
    <property type="entry name" value="SAF_AFP_Neu5Ac"/>
</dbReference>
<dbReference type="Proteomes" id="UP000216538">
    <property type="component" value="Unassembled WGS sequence"/>
</dbReference>
<dbReference type="InterPro" id="IPR013974">
    <property type="entry name" value="SAF"/>
</dbReference>
<dbReference type="SUPFAM" id="SSF51269">
    <property type="entry name" value="AFP III-like domain"/>
    <property type="match status" value="1"/>
</dbReference>
<dbReference type="Gene3D" id="3.90.1210.10">
    <property type="entry name" value="Antifreeze-like/N-acetylneuraminic acid synthase C-terminal domain"/>
    <property type="match status" value="1"/>
</dbReference>
<evidence type="ECO:0000259" key="1">
    <source>
        <dbReference type="PROSITE" id="PS50844"/>
    </source>
</evidence>
<feature type="domain" description="AFP-like" evidence="1">
    <location>
        <begin position="300"/>
        <end position="358"/>
    </location>
</feature>
<dbReference type="InterPro" id="IPR036732">
    <property type="entry name" value="AFP_Neu5c_C_sf"/>
</dbReference>
<dbReference type="SUPFAM" id="SSF51569">
    <property type="entry name" value="Aldolase"/>
    <property type="match status" value="1"/>
</dbReference>
<reference evidence="2 4" key="1">
    <citation type="submission" date="2011-10" db="EMBL/GenBank/DDBJ databases">
        <authorList>
            <person name="Quillaguamn J."/>
            <person name="Guzmn D."/>
            <person name="Balderrama-Subieta A."/>
            <person name="Cardona-Ortuo C."/>
            <person name="Guevara-Martnez M."/>
            <person name="Callisaya-Quispe N."/>
        </authorList>
    </citation>
    <scope>NUCLEOTIDE SEQUENCE [LARGE SCALE GENOMIC DNA]</scope>
    <source>
        <strain evidence="2 4">LC1</strain>
    </source>
</reference>
<dbReference type="PANTHER" id="PTHR42966:SF2">
    <property type="entry name" value="PSEUDAMINIC ACID SYNTHASE"/>
    <property type="match status" value="1"/>
</dbReference>
<dbReference type="PROSITE" id="PS50844">
    <property type="entry name" value="AFP_LIKE"/>
    <property type="match status" value="1"/>
</dbReference>
<name>A0A265DVD1_9GAMM</name>
<reference evidence="3 5" key="2">
    <citation type="submission" date="2017-07" db="EMBL/GenBank/DDBJ databases">
        <title>Shotgun whole genome sequences of three halophilic bacterial isolates.</title>
        <authorList>
            <person name="Pozzo T."/>
            <person name="Higdon S.M."/>
            <person name="Quillaguaman J."/>
        </authorList>
    </citation>
    <scope>NUCLEOTIDE SEQUENCE [LARGE SCALE GENOMIC DNA]</scope>
    <source>
        <strain evidence="3 5">LC1</strain>
    </source>
</reference>
<dbReference type="Pfam" id="PF03102">
    <property type="entry name" value="NeuB"/>
    <property type="match status" value="1"/>
</dbReference>
<organism evidence="2 4">
    <name type="scientific">Vreelandella boliviensis LC1</name>
    <dbReference type="NCBI Taxonomy" id="1072583"/>
    <lineage>
        <taxon>Bacteria</taxon>
        <taxon>Pseudomonadati</taxon>
        <taxon>Pseudomonadota</taxon>
        <taxon>Gammaproteobacteria</taxon>
        <taxon>Oceanospirillales</taxon>
        <taxon>Halomonadaceae</taxon>
        <taxon>Vreelandella</taxon>
    </lineage>
</organism>
<dbReference type="STRING" id="1072583.KUC_1885"/>
<dbReference type="InterPro" id="IPR051690">
    <property type="entry name" value="PseI-like"/>
</dbReference>
<keyword evidence="5" id="KW-1185">Reference proteome</keyword>
<evidence type="ECO:0000313" key="4">
    <source>
        <dbReference type="Proteomes" id="UP000005756"/>
    </source>
</evidence>
<dbReference type="InterPro" id="IPR013785">
    <property type="entry name" value="Aldolase_TIM"/>
</dbReference>
<proteinExistence type="predicted"/>
<dbReference type="OrthoDB" id="9781701at2"/>
<dbReference type="Pfam" id="PF08666">
    <property type="entry name" value="SAF"/>
    <property type="match status" value="1"/>
</dbReference>
<dbReference type="AlphaFoldDB" id="A0A265DVD1"/>
<gene>
    <name evidence="3" type="ORF">CE457_15065</name>
    <name evidence="2" type="ORF">KUC_1885</name>
</gene>
<accession>A0A265DVD1</accession>
<dbReference type="EMBL" id="JH393257">
    <property type="protein sequence ID" value="EHJ94926.1"/>
    <property type="molecule type" value="Genomic_DNA"/>
</dbReference>
<dbReference type="SMART" id="SM00858">
    <property type="entry name" value="SAF"/>
    <property type="match status" value="1"/>
</dbReference>